<comment type="caution">
    <text evidence="2">The sequence shown here is derived from an EMBL/GenBank/DDBJ whole genome shotgun (WGS) entry which is preliminary data.</text>
</comment>
<dbReference type="Proteomes" id="UP000267469">
    <property type="component" value="Unassembled WGS sequence"/>
</dbReference>
<reference evidence="2 3" key="1">
    <citation type="submission" date="2018-10" db="EMBL/GenBank/DDBJ databases">
        <title>Sinomicrobium pectinilyticum sp. nov., a pectinase-producing bacterium isolated from alkaline and saline soil, and emended description of the genus Sinomicrobium.</title>
        <authorList>
            <person name="Cheng B."/>
            <person name="Li C."/>
            <person name="Lai Q."/>
            <person name="Du M."/>
            <person name="Shao Z."/>
            <person name="Xu P."/>
            <person name="Yang C."/>
        </authorList>
    </citation>
    <scope>NUCLEOTIDE SEQUENCE [LARGE SCALE GENOMIC DNA]</scope>
    <source>
        <strain evidence="2 3">5DNS001</strain>
    </source>
</reference>
<feature type="transmembrane region" description="Helical" evidence="1">
    <location>
        <begin position="125"/>
        <end position="147"/>
    </location>
</feature>
<evidence type="ECO:0000313" key="3">
    <source>
        <dbReference type="Proteomes" id="UP000267469"/>
    </source>
</evidence>
<evidence type="ECO:0000256" key="1">
    <source>
        <dbReference type="SAM" id="Phobius"/>
    </source>
</evidence>
<gene>
    <name evidence="2" type="ORF">ED312_10240</name>
</gene>
<dbReference type="OrthoDB" id="1451983at2"/>
<protein>
    <submittedName>
        <fullName evidence="2">Uncharacterized protein</fullName>
    </submittedName>
</protein>
<dbReference type="RefSeq" id="WP_123215917.1">
    <property type="nucleotide sequence ID" value="NZ_RJTM01000072.1"/>
</dbReference>
<organism evidence="2 3">
    <name type="scientific">Sinomicrobium pectinilyticum</name>
    <dbReference type="NCBI Taxonomy" id="1084421"/>
    <lineage>
        <taxon>Bacteria</taxon>
        <taxon>Pseudomonadati</taxon>
        <taxon>Bacteroidota</taxon>
        <taxon>Flavobacteriia</taxon>
        <taxon>Flavobacteriales</taxon>
        <taxon>Flavobacteriaceae</taxon>
        <taxon>Sinomicrobium</taxon>
    </lineage>
</organism>
<proteinExistence type="predicted"/>
<sequence>MNDKDLILQQMISNPNRNPDTYFTPESLISVILKDKHRDEIEFLIKEIIREKPELIKIEKVIGEPFAVSPSGLVDSFLKKGGFTRIEQDLEIERIKQAEREAKSDKLMDLDLKLKQFESRIGKKLIIAGFVIAFLSFLITVLTLEFWRVDDNNYTKEQPTTVQQLNKEQVMLKDSLN</sequence>
<keyword evidence="1" id="KW-0472">Membrane</keyword>
<dbReference type="AlphaFoldDB" id="A0A3N0EH33"/>
<dbReference type="EMBL" id="RJTM01000072">
    <property type="protein sequence ID" value="RNL87183.1"/>
    <property type="molecule type" value="Genomic_DNA"/>
</dbReference>
<accession>A0A3N0EH33</accession>
<keyword evidence="1" id="KW-0812">Transmembrane</keyword>
<evidence type="ECO:0000313" key="2">
    <source>
        <dbReference type="EMBL" id="RNL87183.1"/>
    </source>
</evidence>
<keyword evidence="3" id="KW-1185">Reference proteome</keyword>
<keyword evidence="1" id="KW-1133">Transmembrane helix</keyword>
<name>A0A3N0EH33_SINP1</name>